<dbReference type="EMBL" id="JACSPP010000036">
    <property type="protein sequence ID" value="MBD8041005.1"/>
    <property type="molecule type" value="Genomic_DNA"/>
</dbReference>
<keyword evidence="2" id="KW-1185">Reference proteome</keyword>
<name>A0ABR8Y9Y0_9BACT</name>
<dbReference type="Proteomes" id="UP000620874">
    <property type="component" value="Unassembled WGS sequence"/>
</dbReference>
<gene>
    <name evidence="1" type="ORF">H9625_11280</name>
</gene>
<sequence length="431" mass="47175">MKQNIVSPQAMIVGEGAYAVNELHLSIEDASEQNLFIYRYAAGAQFNVSRKLQNNVICGLVALTEDPSSPGDMMLAPNATLINKGVIDIHFKELYAAHIRNAQRCGDAYQVDALRGYAMAAGANSVLINEGVINVYMDHDADAETTMYCCAMWAEADSMLVNKGEIHFYGNGSWQALVRGVGGVADHLHVVNEGLITVDVERAFQTRVLHTAGMYGSLWNKGRIEVRVAGRVMTMGSVTGTQMLNDGEIYVTSLATLIEGKIPYLFNFPPMATGMYEHFRPGALLPSPIVNRGVIKVHLIGSKASGPDAIAFGFYYQMENKDNGETPVRFVSNEGTVEVTQEGPVNYVTGELGVNMQLKEDNPVKLKIGTWKTHSRDFSQTHDLFVCQSACFDLSELNLILEDGGVRPDVSELVYQLPVALHRGDTCIISK</sequence>
<reference evidence="1 2" key="1">
    <citation type="submission" date="2020-08" db="EMBL/GenBank/DDBJ databases">
        <title>A Genomic Blueprint of the Chicken Gut Microbiome.</title>
        <authorList>
            <person name="Gilroy R."/>
            <person name="Ravi A."/>
            <person name="Getino M."/>
            <person name="Pursley I."/>
            <person name="Horton D.L."/>
            <person name="Alikhan N.-F."/>
            <person name="Baker D."/>
            <person name="Gharbi K."/>
            <person name="Hall N."/>
            <person name="Watson M."/>
            <person name="Adriaenssens E.M."/>
            <person name="Foster-Nyarko E."/>
            <person name="Jarju S."/>
            <person name="Secka A."/>
            <person name="Antonio M."/>
            <person name="Oren A."/>
            <person name="Chaudhuri R."/>
            <person name="La Ragione R.M."/>
            <person name="Hildebrand F."/>
            <person name="Pallen M.J."/>
        </authorList>
    </citation>
    <scope>NUCLEOTIDE SEQUENCE [LARGE SCALE GENOMIC DNA]</scope>
    <source>
        <strain evidence="1 2">Sa1CVN1</strain>
    </source>
</reference>
<proteinExistence type="predicted"/>
<organism evidence="1 2">
    <name type="scientific">Phocaeicola intestinalis</name>
    <dbReference type="NCBI Taxonomy" id="2762212"/>
    <lineage>
        <taxon>Bacteria</taxon>
        <taxon>Pseudomonadati</taxon>
        <taxon>Bacteroidota</taxon>
        <taxon>Bacteroidia</taxon>
        <taxon>Bacteroidales</taxon>
        <taxon>Bacteroidaceae</taxon>
        <taxon>Phocaeicola</taxon>
    </lineage>
</organism>
<evidence type="ECO:0000313" key="2">
    <source>
        <dbReference type="Proteomes" id="UP000620874"/>
    </source>
</evidence>
<evidence type="ECO:0000313" key="1">
    <source>
        <dbReference type="EMBL" id="MBD8041005.1"/>
    </source>
</evidence>
<comment type="caution">
    <text evidence="1">The sequence shown here is derived from an EMBL/GenBank/DDBJ whole genome shotgun (WGS) entry which is preliminary data.</text>
</comment>
<protein>
    <submittedName>
        <fullName evidence="1">Uncharacterized protein</fullName>
    </submittedName>
</protein>
<dbReference type="RefSeq" id="WP_087249704.1">
    <property type="nucleotide sequence ID" value="NZ_JACSPP010000036.1"/>
</dbReference>
<accession>A0ABR8Y9Y0</accession>